<name>A0A834RJJ6_SARSC</name>
<dbReference type="SUPFAM" id="SSF48371">
    <property type="entry name" value="ARM repeat"/>
    <property type="match status" value="1"/>
</dbReference>
<evidence type="ECO:0000313" key="11">
    <source>
        <dbReference type="EMBL" id="KAF7495128.1"/>
    </source>
</evidence>
<dbReference type="Gene3D" id="1.25.10.10">
    <property type="entry name" value="Leucine-rich Repeat Variant"/>
    <property type="match status" value="1"/>
</dbReference>
<dbReference type="EMBL" id="WVUK01000050">
    <property type="protein sequence ID" value="KAF7495128.1"/>
    <property type="molecule type" value="Genomic_DNA"/>
</dbReference>
<reference evidence="11" key="2">
    <citation type="submission" date="2020-01" db="EMBL/GenBank/DDBJ databases">
        <authorList>
            <person name="Korhonen P.K.K."/>
            <person name="Guangxu M.G."/>
            <person name="Wang T.W."/>
            <person name="Stroehlein A.J.S."/>
            <person name="Young N.D."/>
            <person name="Ang C.-S.A."/>
            <person name="Fernando D.W.F."/>
            <person name="Lu H.L."/>
            <person name="Taylor S.T."/>
            <person name="Ehtesham M.E.M."/>
            <person name="Najaraj S.H.N."/>
            <person name="Harsha G.H.G."/>
            <person name="Madugundu A.M."/>
            <person name="Renuse S.R."/>
            <person name="Holt D.H."/>
            <person name="Pandey A.P."/>
            <person name="Papenfuss A.P."/>
            <person name="Gasser R.B.G."/>
            <person name="Fischer K.F."/>
        </authorList>
    </citation>
    <scope>NUCLEOTIDE SEQUENCE</scope>
    <source>
        <strain evidence="11">SSS_KF_BRIS2020</strain>
    </source>
</reference>
<dbReference type="GO" id="GO:0005681">
    <property type="term" value="C:spliceosomal complex"/>
    <property type="evidence" value="ECO:0007669"/>
    <property type="project" value="TreeGrafter"/>
</dbReference>
<dbReference type="FunFam" id="1.25.10.10:FF:001136">
    <property type="entry name" value="Beta-catenin-like protein 1"/>
    <property type="match status" value="1"/>
</dbReference>
<keyword evidence="13" id="KW-1185">Reference proteome</keyword>
<evidence type="ECO:0000256" key="4">
    <source>
        <dbReference type="ARBA" id="ARBA00023054"/>
    </source>
</evidence>
<sequence length="516" mass="60125">MNVEEVLNYCPNVNISNEESETHSNHKRKRIDSNVELSLQDIDEIISRTNENISEIDEHSLKRLISQLERKISKNQEMRIKFNDNPSKFMDSEIELYEVIKEMHNVSTQPALYQILIESQIIQKLIGLLSHENSDIACAIVALIQELTDIAENDELAKTRQLMETFLKNQIILLLVNNLERLDENVKEESEGIHNTLAIIENLTEFSMDFSGDLRPLIQWLLRKLKSKPIFYPNKLYAAEILSILMQGNPQCLNIVGSLNGIDILLHLVSYYKRHEPSTADEEEFIHNLFNCLCSSLFECDQNRELFYKAEGIELMILILKEKRSKESTSDVRTCALRLLYYCFNVMKSDDLLRSMCDKLIQVLGLRVLMPIFLKPTLILSHKVKRKQSSIEQVEEHTITILLTLIRYCSDENKLRILNKFTEQNGVKTERLVELHLKYYENVKQSNEKLQSMNEKMKFDTKNSYHIKESLRKLLSMHQVDHIESIKSMVKQIALDESEDNQEYSKHLISAVEAFA</sequence>
<dbReference type="InterPro" id="IPR011989">
    <property type="entry name" value="ARM-like"/>
</dbReference>
<comment type="function">
    <text evidence="6">Component of the PRP19-CDC5L complex that forms an integral part of the spliceosome and is required for activating pre-mRNA splicing. Participates in AID/AICDA-mediated somatic hypermutation (SHM) and class-switch recombination (CSR), 2 processes resulting in the production of high-affinity, mutated isotype-switched antibodies.</text>
</comment>
<dbReference type="SMART" id="SM01156">
    <property type="entry name" value="DUF1716"/>
    <property type="match status" value="1"/>
</dbReference>
<keyword evidence="2" id="KW-0597">Phosphoprotein</keyword>
<evidence type="ECO:0000313" key="12">
    <source>
        <dbReference type="EnsemblMetazoa" id="KAF7495128.1"/>
    </source>
</evidence>
<dbReference type="OrthoDB" id="1898821at2759"/>
<evidence type="ECO:0000259" key="10">
    <source>
        <dbReference type="SMART" id="SM01156"/>
    </source>
</evidence>
<evidence type="ECO:0000313" key="13">
    <source>
        <dbReference type="Proteomes" id="UP000070412"/>
    </source>
</evidence>
<evidence type="ECO:0000256" key="6">
    <source>
        <dbReference type="ARBA" id="ARBA00058456"/>
    </source>
</evidence>
<evidence type="ECO:0000256" key="8">
    <source>
        <dbReference type="ARBA" id="ARBA00070106"/>
    </source>
</evidence>
<gene>
    <name evidence="11" type="ORF">SSS_1026</name>
</gene>
<keyword evidence="4" id="KW-0175">Coiled coil</keyword>
<dbReference type="InterPro" id="IPR016024">
    <property type="entry name" value="ARM-type_fold"/>
</dbReference>
<dbReference type="PANTHER" id="PTHR14978:SF0">
    <property type="entry name" value="BETA-CATENIN-LIKE PROTEIN 1"/>
    <property type="match status" value="1"/>
</dbReference>
<proteinExistence type="predicted"/>
<comment type="subunit">
    <text evidence="7">Component of the PRP19-CDC5L splicing complex composed of a core complex comprising a homotetramer of PRPF19, CDC5L, PLRG1 and BCAS2, and at least three less stably associated proteins CTNNBL1, CWC15 and HSPA8. Interacts directly with CWC15 and CDC5L in the complex. Interacts with AICDA; the interaction is important for the antibody diversification activity of AICDA. Interacts with PRPF31 (via its NLS). Interacts (via its N-terminal NLS) with KPNA1 and KPNA2.</text>
</comment>
<evidence type="ECO:0000256" key="2">
    <source>
        <dbReference type="ARBA" id="ARBA00022553"/>
    </source>
</evidence>
<accession>A0A834RJJ6</accession>
<protein>
    <recommendedName>
        <fullName evidence="8">Beta-catenin-like protein 1</fullName>
    </recommendedName>
    <alternativeName>
        <fullName evidence="9">Nuclear-associated protein</fullName>
    </alternativeName>
</protein>
<feature type="domain" description="Beta-catenin-like protein 1 N-terminal" evidence="10">
    <location>
        <begin position="35"/>
        <end position="141"/>
    </location>
</feature>
<dbReference type="AlphaFoldDB" id="A0A834RJJ6"/>
<dbReference type="Pfam" id="PF08216">
    <property type="entry name" value="CTNNBL"/>
    <property type="match status" value="1"/>
</dbReference>
<dbReference type="Proteomes" id="UP000070412">
    <property type="component" value="Unassembled WGS sequence"/>
</dbReference>
<dbReference type="GO" id="GO:0010467">
    <property type="term" value="P:gene expression"/>
    <property type="evidence" value="ECO:0007669"/>
    <property type="project" value="UniProtKB-ARBA"/>
</dbReference>
<evidence type="ECO:0000256" key="9">
    <source>
        <dbReference type="ARBA" id="ARBA00083862"/>
    </source>
</evidence>
<keyword evidence="5" id="KW-0539">Nucleus</keyword>
<organism evidence="11">
    <name type="scientific">Sarcoptes scabiei</name>
    <name type="common">Itch mite</name>
    <name type="synonym">Acarus scabiei</name>
    <dbReference type="NCBI Taxonomy" id="52283"/>
    <lineage>
        <taxon>Eukaryota</taxon>
        <taxon>Metazoa</taxon>
        <taxon>Ecdysozoa</taxon>
        <taxon>Arthropoda</taxon>
        <taxon>Chelicerata</taxon>
        <taxon>Arachnida</taxon>
        <taxon>Acari</taxon>
        <taxon>Acariformes</taxon>
        <taxon>Sarcoptiformes</taxon>
        <taxon>Astigmata</taxon>
        <taxon>Psoroptidia</taxon>
        <taxon>Sarcoptoidea</taxon>
        <taxon>Sarcoptidae</taxon>
        <taxon>Sarcoptinae</taxon>
        <taxon>Sarcoptes</taxon>
    </lineage>
</organism>
<keyword evidence="3" id="KW-0677">Repeat</keyword>
<evidence type="ECO:0000256" key="1">
    <source>
        <dbReference type="ARBA" id="ARBA00004123"/>
    </source>
</evidence>
<dbReference type="PANTHER" id="PTHR14978">
    <property type="entry name" value="BETA-CATENIN-LIKE PROTEIN 1 NUCLEAR ASSOCIATED PROTEIN"/>
    <property type="match status" value="1"/>
</dbReference>
<dbReference type="InterPro" id="IPR039678">
    <property type="entry name" value="CTNNBL1"/>
</dbReference>
<reference evidence="12" key="3">
    <citation type="submission" date="2022-06" db="UniProtKB">
        <authorList>
            <consortium name="EnsemblMetazoa"/>
        </authorList>
    </citation>
    <scope>IDENTIFICATION</scope>
</reference>
<evidence type="ECO:0000256" key="5">
    <source>
        <dbReference type="ARBA" id="ARBA00023242"/>
    </source>
</evidence>
<evidence type="ECO:0000256" key="3">
    <source>
        <dbReference type="ARBA" id="ARBA00022737"/>
    </source>
</evidence>
<comment type="subcellular location">
    <subcellularLocation>
        <location evidence="1">Nucleus</location>
    </subcellularLocation>
</comment>
<evidence type="ECO:0000256" key="7">
    <source>
        <dbReference type="ARBA" id="ARBA00061776"/>
    </source>
</evidence>
<dbReference type="EnsemblMetazoa" id="SSS_1026s_mrna">
    <property type="protein sequence ID" value="KAF7495128.1"/>
    <property type="gene ID" value="SSS_1026"/>
</dbReference>
<reference evidence="13" key="1">
    <citation type="journal article" date="2020" name="PLoS Negl. Trop. Dis.">
        <title>High-quality nuclear genome for Sarcoptes scabiei-A critical resource for a neglected parasite.</title>
        <authorList>
            <person name="Korhonen P.K."/>
            <person name="Gasser R.B."/>
            <person name="Ma G."/>
            <person name="Wang T."/>
            <person name="Stroehlein A.J."/>
            <person name="Young N.D."/>
            <person name="Ang C.S."/>
            <person name="Fernando D.D."/>
            <person name="Lu H.C."/>
            <person name="Taylor S."/>
            <person name="Reynolds S.L."/>
            <person name="Mofiz E."/>
            <person name="Najaraj S.H."/>
            <person name="Gowda H."/>
            <person name="Madugundu A."/>
            <person name="Renuse S."/>
            <person name="Holt D."/>
            <person name="Pandey A."/>
            <person name="Papenfuss A.T."/>
            <person name="Fischer K."/>
        </authorList>
    </citation>
    <scope>NUCLEOTIDE SEQUENCE [LARGE SCALE GENOMIC DNA]</scope>
</reference>
<dbReference type="InterPro" id="IPR013180">
    <property type="entry name" value="CTNNBL1_N"/>
</dbReference>